<feature type="compositionally biased region" description="Basic and acidic residues" evidence="1">
    <location>
        <begin position="210"/>
        <end position="230"/>
    </location>
</feature>
<keyword evidence="3" id="KW-1185">Reference proteome</keyword>
<dbReference type="OrthoDB" id="9977995at2"/>
<feature type="region of interest" description="Disordered" evidence="1">
    <location>
        <begin position="210"/>
        <end position="290"/>
    </location>
</feature>
<accession>A0A1I1UL39</accession>
<dbReference type="Proteomes" id="UP000199517">
    <property type="component" value="Unassembled WGS sequence"/>
</dbReference>
<feature type="region of interest" description="Disordered" evidence="1">
    <location>
        <begin position="1"/>
        <end position="83"/>
    </location>
</feature>
<proteinExistence type="predicted"/>
<gene>
    <name evidence="2" type="ORF">SAMN04489710_105124</name>
</gene>
<name>A0A1I1UL39_9BURK</name>
<reference evidence="3" key="1">
    <citation type="submission" date="2016-10" db="EMBL/GenBank/DDBJ databases">
        <authorList>
            <person name="Varghese N."/>
            <person name="Submissions S."/>
        </authorList>
    </citation>
    <scope>NUCLEOTIDE SEQUENCE [LARGE SCALE GENOMIC DNA]</scope>
    <source>
        <strain evidence="3">DSM 7481</strain>
    </source>
</reference>
<sequence length="290" mass="31034">MTNVSGADQRRATSHPSLERDRPSAPSATPSDSGRAVRRTFSERMTGSIRSLLSNASRHRAHAPASLPAEHRPGADPHGRAVGRSISNRFAGSFRALVPSADTARALTRSATACFRPAAGPSEPPPGAGLARLQGPRLADLPDLPDLPQASAVHVPNPELARLHELQYVDGVKDVGMLLAAVDIATLPPPVPTYHDFMPAQELRQIYTERKQKAKEDQKEKAAQREKVLARQEAMNLRPLADAPRDPPPASLPEAPAGGEIQEEASPARSSSHSVVEIEGAPPGLSWWKP</sequence>
<evidence type="ECO:0000256" key="1">
    <source>
        <dbReference type="SAM" id="MobiDB-lite"/>
    </source>
</evidence>
<dbReference type="RefSeq" id="WP_139225683.1">
    <property type="nucleotide sequence ID" value="NZ_FOMQ01000005.1"/>
</dbReference>
<dbReference type="EMBL" id="FOMQ01000005">
    <property type="protein sequence ID" value="SFD71479.1"/>
    <property type="molecule type" value="Genomic_DNA"/>
</dbReference>
<evidence type="ECO:0000313" key="3">
    <source>
        <dbReference type="Proteomes" id="UP000199517"/>
    </source>
</evidence>
<feature type="compositionally biased region" description="Basic and acidic residues" evidence="1">
    <location>
        <begin position="69"/>
        <end position="79"/>
    </location>
</feature>
<evidence type="ECO:0000313" key="2">
    <source>
        <dbReference type="EMBL" id="SFD71479.1"/>
    </source>
</evidence>
<organism evidence="2 3">
    <name type="scientific">Paracidovorax konjaci</name>
    <dbReference type="NCBI Taxonomy" id="32040"/>
    <lineage>
        <taxon>Bacteria</taxon>
        <taxon>Pseudomonadati</taxon>
        <taxon>Pseudomonadota</taxon>
        <taxon>Betaproteobacteria</taxon>
        <taxon>Burkholderiales</taxon>
        <taxon>Comamonadaceae</taxon>
        <taxon>Paracidovorax</taxon>
    </lineage>
</organism>
<feature type="compositionally biased region" description="Polar residues" evidence="1">
    <location>
        <begin position="43"/>
        <end position="56"/>
    </location>
</feature>
<dbReference type="STRING" id="32040.SAMN04489710_105124"/>
<dbReference type="AlphaFoldDB" id="A0A1I1UL39"/>
<protein>
    <submittedName>
        <fullName evidence="2">Uncharacterized protein</fullName>
    </submittedName>
</protein>